<reference evidence="3 4" key="1">
    <citation type="journal article" date="2014" name="Appl. Environ. Microbiol.">
        <title>Comparative Genome Analysis of 'Candidatus Methanoplasma termitum' Indicates a New Mode of Energy Metabolism in the Seventh Order of Methanogens.</title>
        <authorList>
            <person name="Lang K."/>
            <person name="Schuldes J."/>
            <person name="Klingl A."/>
            <person name="Poehlein A."/>
            <person name="Daniel R."/>
            <person name="Brune A."/>
        </authorList>
    </citation>
    <scope>NUCLEOTIDE SEQUENCE [LARGE SCALE GENOMIC DNA]</scope>
    <source>
        <strain evidence="4">Mpt1</strain>
    </source>
</reference>
<dbReference type="GO" id="GO:0003676">
    <property type="term" value="F:nucleic acid binding"/>
    <property type="evidence" value="ECO:0007669"/>
    <property type="project" value="InterPro"/>
</dbReference>
<evidence type="ECO:0008006" key="5">
    <source>
        <dbReference type="Google" id="ProtNLM"/>
    </source>
</evidence>
<dbReference type="InterPro" id="IPR041527">
    <property type="entry name" value="YhcG_N"/>
</dbReference>
<gene>
    <name evidence="3" type="ORF">Mpt1_c10010</name>
</gene>
<dbReference type="Pfam" id="PF06250">
    <property type="entry name" value="YhcG_C"/>
    <property type="match status" value="1"/>
</dbReference>
<dbReference type="AlphaFoldDB" id="A0A0A7LCS7"/>
<dbReference type="InterPro" id="IPR009362">
    <property type="entry name" value="YhcG_C"/>
</dbReference>
<organism evidence="3 4">
    <name type="scientific">Candidatus Methanoplasma termitum</name>
    <dbReference type="NCBI Taxonomy" id="1577791"/>
    <lineage>
        <taxon>Archaea</taxon>
        <taxon>Methanobacteriati</taxon>
        <taxon>Thermoplasmatota</taxon>
        <taxon>Thermoplasmata</taxon>
        <taxon>Methanomassiliicoccales</taxon>
        <taxon>Methanomassiliicoccaceae</taxon>
        <taxon>Candidatus Methanoplasma</taxon>
    </lineage>
</organism>
<sequence>MAKIIRDKDEPQIAANVPEEIIEENLFKEVREILNSSRGRAYAALNSFMVEAYWKIGRLIVEKQGGAERAAYGDGLIKSLSKQLTAEYGRGFDDRNLRYMRQFYSTLPNWNAVRSELSWTHYRLILRVENPRARNYYLEECANGNWSTRQLERQINSFCYERVLASRNKEEIRDEIIKKEPGRTAEDIIKDPSVLEFAGLDHNSGFRESTLEKALITHMQKFLLELGNGFTFEARQKRISLDGRHFYIDLVFYNYRLKCFVLIDLKTGELTHQDIGQMQMYVNYYTRELMEEGDNKPIGIILCASKSDTIVRYTLPEDNTQVFASKYKMYIPSEEELCMEIESERRLFERERFLNEESGEGGDEP</sequence>
<evidence type="ECO:0000313" key="3">
    <source>
        <dbReference type="EMBL" id="AIZ56874.1"/>
    </source>
</evidence>
<dbReference type="Gene3D" id="3.40.1350.10">
    <property type="match status" value="1"/>
</dbReference>
<dbReference type="OrthoDB" id="359256at2157"/>
<dbReference type="PANTHER" id="PTHR30547">
    <property type="entry name" value="UNCHARACTERIZED PROTEIN YHCG-RELATED"/>
    <property type="match status" value="1"/>
</dbReference>
<proteinExistence type="predicted"/>
<dbReference type="InterPro" id="IPR011856">
    <property type="entry name" value="tRNA_endonuc-like_dom_sf"/>
</dbReference>
<dbReference type="Proteomes" id="UP000030787">
    <property type="component" value="Chromosome"/>
</dbReference>
<dbReference type="KEGG" id="mear:Mpt1_c10010"/>
<evidence type="ECO:0000259" key="1">
    <source>
        <dbReference type="Pfam" id="PF06250"/>
    </source>
</evidence>
<evidence type="ECO:0000259" key="2">
    <source>
        <dbReference type="Pfam" id="PF17761"/>
    </source>
</evidence>
<evidence type="ECO:0000313" key="4">
    <source>
        <dbReference type="Proteomes" id="UP000030787"/>
    </source>
</evidence>
<protein>
    <recommendedName>
        <fullName evidence="5">DUF1016 domain-containing protein</fullName>
    </recommendedName>
</protein>
<dbReference type="PANTHER" id="PTHR30547:SF5">
    <property type="entry name" value="NUCLEASE YHCG-RELATED"/>
    <property type="match status" value="1"/>
</dbReference>
<dbReference type="InterPro" id="IPR053148">
    <property type="entry name" value="PD-DEXK-like_domain"/>
</dbReference>
<name>A0A0A7LCS7_9ARCH</name>
<dbReference type="HOGENOM" id="CLU_046640_1_1_2"/>
<keyword evidence="4" id="KW-1185">Reference proteome</keyword>
<feature type="domain" description="YhcG N-terminal" evidence="2">
    <location>
        <begin position="29"/>
        <end position="162"/>
    </location>
</feature>
<dbReference type="Pfam" id="PF17761">
    <property type="entry name" value="DUF1016_N"/>
    <property type="match status" value="1"/>
</dbReference>
<feature type="domain" description="YhcG PDDEXK nuclease" evidence="1">
    <location>
        <begin position="187"/>
        <end position="336"/>
    </location>
</feature>
<dbReference type="EMBL" id="CP010070">
    <property type="protein sequence ID" value="AIZ56874.1"/>
    <property type="molecule type" value="Genomic_DNA"/>
</dbReference>
<accession>A0A0A7LCS7</accession>